<evidence type="ECO:0000256" key="1">
    <source>
        <dbReference type="ARBA" id="ARBA00004286"/>
    </source>
</evidence>
<comment type="similarity">
    <text evidence="2">Belongs to the CND3 (condensin subunit 3) family.</text>
</comment>
<dbReference type="STRING" id="6669.E9HM85"/>
<keyword evidence="5" id="KW-0498">Mitosis</keyword>
<dbReference type="OrthoDB" id="27187at2759"/>
<evidence type="ECO:0000256" key="6">
    <source>
        <dbReference type="ARBA" id="ARBA00023067"/>
    </source>
</evidence>
<dbReference type="Proteomes" id="UP000000305">
    <property type="component" value="Unassembled WGS sequence"/>
</dbReference>
<feature type="compositionally biased region" description="Polar residues" evidence="9">
    <location>
        <begin position="858"/>
        <end position="870"/>
    </location>
</feature>
<keyword evidence="8" id="KW-0175">Coiled coil</keyword>
<dbReference type="Pfam" id="PF12719">
    <property type="entry name" value="Cnd3"/>
    <property type="match status" value="1"/>
</dbReference>
<accession>E9HM85</accession>
<dbReference type="AlphaFoldDB" id="E9HM85"/>
<dbReference type="EMBL" id="GL732685">
    <property type="protein sequence ID" value="EFX67148.1"/>
    <property type="molecule type" value="Genomic_DNA"/>
</dbReference>
<keyword evidence="6" id="KW-0226">DNA condensation</keyword>
<protein>
    <recommendedName>
        <fullName evidence="10">Nuclear condensin complex subunit 3 C-terminal domain-containing protein</fullName>
    </recommendedName>
</protein>
<feature type="region of interest" description="Disordered" evidence="9">
    <location>
        <begin position="858"/>
        <end position="886"/>
    </location>
</feature>
<dbReference type="eggNOG" id="KOG2025">
    <property type="taxonomic scope" value="Eukaryota"/>
</dbReference>
<keyword evidence="7" id="KW-0131">Cell cycle</keyword>
<evidence type="ECO:0000313" key="11">
    <source>
        <dbReference type="EMBL" id="EFX67148.1"/>
    </source>
</evidence>
<name>E9HM85_DAPPU</name>
<dbReference type="PANTHER" id="PTHR14418:SF5">
    <property type="entry name" value="CONDENSIN COMPLEX SUBUNIT 3"/>
    <property type="match status" value="1"/>
</dbReference>
<dbReference type="InterPro" id="IPR027165">
    <property type="entry name" value="CND3"/>
</dbReference>
<keyword evidence="12" id="KW-1185">Reference proteome</keyword>
<reference evidence="11 12" key="1">
    <citation type="journal article" date="2011" name="Science">
        <title>The ecoresponsive genome of Daphnia pulex.</title>
        <authorList>
            <person name="Colbourne J.K."/>
            <person name="Pfrender M.E."/>
            <person name="Gilbert D."/>
            <person name="Thomas W.K."/>
            <person name="Tucker A."/>
            <person name="Oakley T.H."/>
            <person name="Tokishita S."/>
            <person name="Aerts A."/>
            <person name="Arnold G.J."/>
            <person name="Basu M.K."/>
            <person name="Bauer D.J."/>
            <person name="Caceres C.E."/>
            <person name="Carmel L."/>
            <person name="Casola C."/>
            <person name="Choi J.H."/>
            <person name="Detter J.C."/>
            <person name="Dong Q."/>
            <person name="Dusheyko S."/>
            <person name="Eads B.D."/>
            <person name="Frohlich T."/>
            <person name="Geiler-Samerotte K.A."/>
            <person name="Gerlach D."/>
            <person name="Hatcher P."/>
            <person name="Jogdeo S."/>
            <person name="Krijgsveld J."/>
            <person name="Kriventseva E.V."/>
            <person name="Kultz D."/>
            <person name="Laforsch C."/>
            <person name="Lindquist E."/>
            <person name="Lopez J."/>
            <person name="Manak J.R."/>
            <person name="Muller J."/>
            <person name="Pangilinan J."/>
            <person name="Patwardhan R.P."/>
            <person name="Pitluck S."/>
            <person name="Pritham E.J."/>
            <person name="Rechtsteiner A."/>
            <person name="Rho M."/>
            <person name="Rogozin I.B."/>
            <person name="Sakarya O."/>
            <person name="Salamov A."/>
            <person name="Schaack S."/>
            <person name="Shapiro H."/>
            <person name="Shiga Y."/>
            <person name="Skalitzky C."/>
            <person name="Smith Z."/>
            <person name="Souvorov A."/>
            <person name="Sung W."/>
            <person name="Tang Z."/>
            <person name="Tsuchiya D."/>
            <person name="Tu H."/>
            <person name="Vos H."/>
            <person name="Wang M."/>
            <person name="Wolf Y.I."/>
            <person name="Yamagata H."/>
            <person name="Yamada T."/>
            <person name="Ye Y."/>
            <person name="Shaw J.R."/>
            <person name="Andrews J."/>
            <person name="Crease T.J."/>
            <person name="Tang H."/>
            <person name="Lucas S.M."/>
            <person name="Robertson H.M."/>
            <person name="Bork P."/>
            <person name="Koonin E.V."/>
            <person name="Zdobnov E.M."/>
            <person name="Grigoriev I.V."/>
            <person name="Lynch M."/>
            <person name="Boore J.L."/>
        </authorList>
    </citation>
    <scope>NUCLEOTIDE SEQUENCE [LARGE SCALE GENOMIC DNA]</scope>
</reference>
<keyword evidence="4" id="KW-0132">Cell division</keyword>
<dbReference type="HOGENOM" id="CLU_004446_2_2_1"/>
<gene>
    <name evidence="11" type="ORF">DAPPUDRAFT_189551</name>
</gene>
<comment type="subcellular location">
    <subcellularLocation>
        <location evidence="1">Chromosome</location>
    </subcellularLocation>
</comment>
<dbReference type="InterPro" id="IPR025977">
    <property type="entry name" value="Cnd3_C"/>
</dbReference>
<evidence type="ECO:0000313" key="12">
    <source>
        <dbReference type="Proteomes" id="UP000000305"/>
    </source>
</evidence>
<dbReference type="Gene3D" id="1.25.10.10">
    <property type="entry name" value="Leucine-rich Repeat Variant"/>
    <property type="match status" value="2"/>
</dbReference>
<sequence>MVGNKHIEEIFTKSQHSIADHPKLVKNLRKVYEQIEDVDSFYQHFIKCFKCLLIHGERETAVNFCLDFAAKFATSFELEKDPEEEDGECHPFYEKLFDFLLSHHNVKSQAVRFRVCQFINRMLEELNESACISAELFEKIYDAMLERIQDRIASVRVQAVIALQRLQDPTNKECPVIKALVFHLERDPHPEVRRAVLKALGCNYFTLEFVLVRLRDVKDLVRRQAYIFISERVHVRTLSIANRVTILNLGLNDKSAAVTTMVQDKLIPAWINAMEGSIFNFLRGLDVEGCSDTAVQVLQVWLKTLNYKEITSQLPIGEENLVSIEALKPEVALYWCTAVSFLRNEGVHAADALETIMPEMTAFGKYLKTFVLARLTETDDMEVLSMEFIVANLLEMAQHFDLADEAGRLNLRRDLCDLLQHEKTSPALTRTMVKCISLIEPNLDVRIAKLLEVISELREPLTQAEVLIPEDQQRRNKLEIAQCRVQVNELKEELQEAIDKQNFLGAQEIQQKMVVLETKLSELCSRPTTHDVEVFREERDDPLTLLKCLSTVCELLKNSPMLKLTKELDQLLMSLILPCVERIDPAVRNAAFEALGCLCTCDLELAQQRLLLFVQAVQMDHQILQITTAKVLFDLVQLFGLSTFEDQESGTSLATVLTDLLDSEDADVQTIAVEGFAKLLIASRIESSMILSRLVIFLFHPLTDENVRLRQVLHVFFPFFASMDIANQQQLEAAFVPTIKTIQKAPCTSPLAEIDISMIVKFFVDLTQESLLAAKPEVDHTIHDQLAMKLCTESMRSPDTNESKVYLKALLQLNMSFSNPSNTKDLHTLIRKMLRNFREKGSIRMIEQFESIVEKHLTTNADSAKSATENSDMEPRKDKHTKGKTS</sequence>
<evidence type="ECO:0000256" key="7">
    <source>
        <dbReference type="ARBA" id="ARBA00023306"/>
    </source>
</evidence>
<dbReference type="InParanoid" id="E9HM85"/>
<dbReference type="FunFam" id="1.25.10.10:FF:001495">
    <property type="entry name" value="Uncharacterized protein"/>
    <property type="match status" value="1"/>
</dbReference>
<feature type="coiled-coil region" evidence="8">
    <location>
        <begin position="480"/>
        <end position="526"/>
    </location>
</feature>
<evidence type="ECO:0000256" key="3">
    <source>
        <dbReference type="ARBA" id="ARBA00022454"/>
    </source>
</evidence>
<dbReference type="GO" id="GO:0000793">
    <property type="term" value="C:condensed chromosome"/>
    <property type="evidence" value="ECO:0000318"/>
    <property type="project" value="GO_Central"/>
</dbReference>
<evidence type="ECO:0000256" key="4">
    <source>
        <dbReference type="ARBA" id="ARBA00022618"/>
    </source>
</evidence>
<dbReference type="KEGG" id="dpx:DAPPUDRAFT_189551"/>
<feature type="domain" description="Nuclear condensin complex subunit 3 C-terminal" evidence="10">
    <location>
        <begin position="547"/>
        <end position="814"/>
    </location>
</feature>
<dbReference type="GO" id="GO:0051301">
    <property type="term" value="P:cell division"/>
    <property type="evidence" value="ECO:0007669"/>
    <property type="project" value="UniProtKB-KW"/>
</dbReference>
<dbReference type="OMA" id="NHQKNFV"/>
<dbReference type="PANTHER" id="PTHR14418">
    <property type="entry name" value="CONDENSIN COMPLEX SUBUNIT 3-RELATED"/>
    <property type="match status" value="1"/>
</dbReference>
<evidence type="ECO:0000256" key="9">
    <source>
        <dbReference type="SAM" id="MobiDB-lite"/>
    </source>
</evidence>
<dbReference type="InterPro" id="IPR016024">
    <property type="entry name" value="ARM-type_fold"/>
</dbReference>
<dbReference type="GO" id="GO:0005737">
    <property type="term" value="C:cytoplasm"/>
    <property type="evidence" value="ECO:0000318"/>
    <property type="project" value="GO_Central"/>
</dbReference>
<dbReference type="PhylomeDB" id="E9HM85"/>
<organism evidence="11 12">
    <name type="scientific">Daphnia pulex</name>
    <name type="common">Water flea</name>
    <dbReference type="NCBI Taxonomy" id="6669"/>
    <lineage>
        <taxon>Eukaryota</taxon>
        <taxon>Metazoa</taxon>
        <taxon>Ecdysozoa</taxon>
        <taxon>Arthropoda</taxon>
        <taxon>Crustacea</taxon>
        <taxon>Branchiopoda</taxon>
        <taxon>Diplostraca</taxon>
        <taxon>Cladocera</taxon>
        <taxon>Anomopoda</taxon>
        <taxon>Daphniidae</taxon>
        <taxon>Daphnia</taxon>
    </lineage>
</organism>
<evidence type="ECO:0000259" key="10">
    <source>
        <dbReference type="Pfam" id="PF12719"/>
    </source>
</evidence>
<dbReference type="SUPFAM" id="SSF48371">
    <property type="entry name" value="ARM repeat"/>
    <property type="match status" value="1"/>
</dbReference>
<keyword evidence="3" id="KW-0158">Chromosome</keyword>
<dbReference type="InterPro" id="IPR011989">
    <property type="entry name" value="ARM-like"/>
</dbReference>
<evidence type="ECO:0000256" key="8">
    <source>
        <dbReference type="SAM" id="Coils"/>
    </source>
</evidence>
<dbReference type="GO" id="GO:0000796">
    <property type="term" value="C:condensin complex"/>
    <property type="evidence" value="ECO:0007669"/>
    <property type="project" value="InterPro"/>
</dbReference>
<dbReference type="FunCoup" id="E9HM85">
    <property type="interactions" value="515"/>
</dbReference>
<proteinExistence type="inferred from homology"/>
<evidence type="ECO:0000256" key="5">
    <source>
        <dbReference type="ARBA" id="ARBA00022776"/>
    </source>
</evidence>
<evidence type="ECO:0000256" key="2">
    <source>
        <dbReference type="ARBA" id="ARBA00006533"/>
    </source>
</evidence>
<dbReference type="GO" id="GO:0007076">
    <property type="term" value="P:mitotic chromosome condensation"/>
    <property type="evidence" value="ECO:0000318"/>
    <property type="project" value="GO_Central"/>
</dbReference>